<name>A0A1F6CTE0_9BACT</name>
<proteinExistence type="predicted"/>
<sequence>MKKDIKKEQTTNITKERLDLGEIGITMRLWEESWDYIKTIVDTVREPFLILDEKLRVMVANESFCRTFQVELKDTEKKLVYELGNGQWNIPALRKLLEDILPQNSFFKGFEVVHEFPLIGRRVMILNARRIYKGDAVAGLFPPIILLAIEDVTEIMFIADTVALHANHLGGRMVERTQKLEMQIKKLEKEIGEFKKKS</sequence>
<dbReference type="EMBL" id="MFKT01000029">
    <property type="protein sequence ID" value="OGG52405.1"/>
    <property type="molecule type" value="Genomic_DNA"/>
</dbReference>
<dbReference type="InterPro" id="IPR000014">
    <property type="entry name" value="PAS"/>
</dbReference>
<evidence type="ECO:0000313" key="3">
    <source>
        <dbReference type="Proteomes" id="UP000176863"/>
    </source>
</evidence>
<dbReference type="STRING" id="1798480.A2851_05160"/>
<evidence type="ECO:0000313" key="2">
    <source>
        <dbReference type="EMBL" id="OGG52405.1"/>
    </source>
</evidence>
<comment type="caution">
    <text evidence="2">The sequence shown here is derived from an EMBL/GenBank/DDBJ whole genome shotgun (WGS) entry which is preliminary data.</text>
</comment>
<dbReference type="Proteomes" id="UP000176863">
    <property type="component" value="Unassembled WGS sequence"/>
</dbReference>
<reference evidence="2 3" key="1">
    <citation type="journal article" date="2016" name="Nat. Commun.">
        <title>Thousands of microbial genomes shed light on interconnected biogeochemical processes in an aquifer system.</title>
        <authorList>
            <person name="Anantharaman K."/>
            <person name="Brown C.T."/>
            <person name="Hug L.A."/>
            <person name="Sharon I."/>
            <person name="Castelle C.J."/>
            <person name="Probst A.J."/>
            <person name="Thomas B.C."/>
            <person name="Singh A."/>
            <person name="Wilkins M.J."/>
            <person name="Karaoz U."/>
            <person name="Brodie E.L."/>
            <person name="Williams K.H."/>
            <person name="Hubbard S.S."/>
            <person name="Banfield J.F."/>
        </authorList>
    </citation>
    <scope>NUCLEOTIDE SEQUENCE [LARGE SCALE GENOMIC DNA]</scope>
</reference>
<protein>
    <recommendedName>
        <fullName evidence="1">PAS domain-containing protein</fullName>
    </recommendedName>
</protein>
<accession>A0A1F6CTE0</accession>
<dbReference type="Gene3D" id="3.30.450.20">
    <property type="entry name" value="PAS domain"/>
    <property type="match status" value="1"/>
</dbReference>
<dbReference type="SUPFAM" id="SSF55785">
    <property type="entry name" value="PYP-like sensor domain (PAS domain)"/>
    <property type="match status" value="1"/>
</dbReference>
<dbReference type="SMART" id="SM00091">
    <property type="entry name" value="PAS"/>
    <property type="match status" value="1"/>
</dbReference>
<gene>
    <name evidence="2" type="ORF">A2851_05160</name>
</gene>
<dbReference type="InterPro" id="IPR035965">
    <property type="entry name" value="PAS-like_dom_sf"/>
</dbReference>
<evidence type="ECO:0000259" key="1">
    <source>
        <dbReference type="SMART" id="SM00091"/>
    </source>
</evidence>
<feature type="domain" description="PAS" evidence="1">
    <location>
        <begin position="35"/>
        <end position="102"/>
    </location>
</feature>
<organism evidence="2 3">
    <name type="scientific">Candidatus Kaiserbacteria bacterium RIFCSPHIGHO2_01_FULL_53_29</name>
    <dbReference type="NCBI Taxonomy" id="1798480"/>
    <lineage>
        <taxon>Bacteria</taxon>
        <taxon>Candidatus Kaiseribacteriota</taxon>
    </lineage>
</organism>
<dbReference type="AlphaFoldDB" id="A0A1F6CTE0"/>